<accession>A0A7W8DI33</accession>
<evidence type="ECO:0000313" key="4">
    <source>
        <dbReference type="Proteomes" id="UP000590740"/>
    </source>
</evidence>
<comment type="caution">
    <text evidence="3">The sequence shown here is derived from an EMBL/GenBank/DDBJ whole genome shotgun (WGS) entry which is preliminary data.</text>
</comment>
<protein>
    <submittedName>
        <fullName evidence="3">ADP-heptose:LPS heptosyltransferase</fullName>
    </submittedName>
</protein>
<evidence type="ECO:0000313" key="3">
    <source>
        <dbReference type="EMBL" id="MBB5030456.1"/>
    </source>
</evidence>
<dbReference type="GO" id="GO:0008713">
    <property type="term" value="F:ADP-heptose-lipopolysaccharide heptosyltransferase activity"/>
    <property type="evidence" value="ECO:0007669"/>
    <property type="project" value="TreeGrafter"/>
</dbReference>
<keyword evidence="4" id="KW-1185">Reference proteome</keyword>
<keyword evidence="2 3" id="KW-0808">Transferase</keyword>
<gene>
    <name evidence="3" type="ORF">HNQ65_000010</name>
</gene>
<dbReference type="Proteomes" id="UP000590740">
    <property type="component" value="Unassembled WGS sequence"/>
</dbReference>
<name>A0A7W8DI33_9BACT</name>
<keyword evidence="1" id="KW-0328">Glycosyltransferase</keyword>
<dbReference type="GO" id="GO:0005829">
    <property type="term" value="C:cytosol"/>
    <property type="evidence" value="ECO:0007669"/>
    <property type="project" value="TreeGrafter"/>
</dbReference>
<dbReference type="GO" id="GO:0009244">
    <property type="term" value="P:lipopolysaccharide core region biosynthetic process"/>
    <property type="evidence" value="ECO:0007669"/>
    <property type="project" value="TreeGrafter"/>
</dbReference>
<reference evidence="3 4" key="1">
    <citation type="submission" date="2020-08" db="EMBL/GenBank/DDBJ databases">
        <title>Genomic Encyclopedia of Type Strains, Phase IV (KMG-IV): sequencing the most valuable type-strain genomes for metagenomic binning, comparative biology and taxonomic classification.</title>
        <authorList>
            <person name="Goeker M."/>
        </authorList>
    </citation>
    <scope>NUCLEOTIDE SEQUENCE [LARGE SCALE GENOMIC DNA]</scope>
    <source>
        <strain evidence="3 4">DSM 12252</strain>
    </source>
</reference>
<evidence type="ECO:0000256" key="1">
    <source>
        <dbReference type="ARBA" id="ARBA00022676"/>
    </source>
</evidence>
<dbReference type="Gene3D" id="3.40.50.2000">
    <property type="entry name" value="Glycogen Phosphorylase B"/>
    <property type="match status" value="2"/>
</dbReference>
<sequence length="363" mass="39971">MPRAKGRRYRLAILKLDRLGDGVLSLGSVRLLVKEFGADQTLLIISNVAEPLFRNEFPGVDMLVLPPFSQSFWPDFVQTMIWHASWLRAIQADDLVCLRHQPSDYLHAIASLVRARQMHASEWLGAGESVCLAYTRCRRVPYPEYSAEGCLELEAHRRVTQSVLGRSVSFNDIIPVLHSSFATGDETLLVCPQAGAAIRQYPPASLALAIALFLQAVPEMRVVVCLPPGTLRTPYEQSLQNAGVSSVFWVYPANLGELRQAISSARLVLAPDSAPAHLTTAMNKPGVFLLGGGHYGMFAPWRRSTLQVWLNHHTDCYQCQWRCSHAEPFCITHIQPSAVAAALQSVYAAAGVQCVLAAKKQSA</sequence>
<proteinExistence type="predicted"/>
<dbReference type="PANTHER" id="PTHR30160:SF1">
    <property type="entry name" value="LIPOPOLYSACCHARIDE 1,2-N-ACETYLGLUCOSAMINETRANSFERASE-RELATED"/>
    <property type="match status" value="1"/>
</dbReference>
<organism evidence="3 4">
    <name type="scientific">Prosthecobacter vanneervenii</name>
    <dbReference type="NCBI Taxonomy" id="48466"/>
    <lineage>
        <taxon>Bacteria</taxon>
        <taxon>Pseudomonadati</taxon>
        <taxon>Verrucomicrobiota</taxon>
        <taxon>Verrucomicrobiia</taxon>
        <taxon>Verrucomicrobiales</taxon>
        <taxon>Verrucomicrobiaceae</taxon>
        <taxon>Prosthecobacter</taxon>
    </lineage>
</organism>
<dbReference type="SUPFAM" id="SSF53756">
    <property type="entry name" value="UDP-Glycosyltransferase/glycogen phosphorylase"/>
    <property type="match status" value="1"/>
</dbReference>
<dbReference type="AlphaFoldDB" id="A0A7W8DI33"/>
<dbReference type="EMBL" id="JACHIG010000001">
    <property type="protein sequence ID" value="MBB5030456.1"/>
    <property type="molecule type" value="Genomic_DNA"/>
</dbReference>
<dbReference type="PANTHER" id="PTHR30160">
    <property type="entry name" value="TETRAACYLDISACCHARIDE 4'-KINASE-RELATED"/>
    <property type="match status" value="1"/>
</dbReference>
<dbReference type="Pfam" id="PF01075">
    <property type="entry name" value="Glyco_transf_9"/>
    <property type="match status" value="1"/>
</dbReference>
<evidence type="ECO:0000256" key="2">
    <source>
        <dbReference type="ARBA" id="ARBA00022679"/>
    </source>
</evidence>
<dbReference type="InterPro" id="IPR002201">
    <property type="entry name" value="Glyco_trans_9"/>
</dbReference>
<dbReference type="InterPro" id="IPR051199">
    <property type="entry name" value="LPS_LOS_Heptosyltrfase"/>
</dbReference>